<sequence>SCFWTNVPQLCKLKHLHRIELYDIYHGIDVDAVVDFLKMHDRIYNSIREIKVGGPDDLGRSSHPDVIQIIQSLKTIKVLDMTEWREALKHMDQIPTKHLETLLLGNVRMTTLQNTEPSALPSSDSEGDSNELLGGEEENQLRPEIQALQRCRLLRELRMPVLIEGLFEWAVHERRQKAEAPPSSSSIPYVSPLTKTAPYWDHGRDPLAQLENVHLSGTVTGPLISTLTHVVDAFRDSIQVLQSNSWVDSTETLTFCLNLSWTWCLPQLQVLDLQGEIAHRFRIQSLQHCPLLRILRLTLLHYVTPASSVELADPKVSKAWQSELETTLEDRDMYMGLMGSCVESPPEILYK</sequence>
<dbReference type="EMBL" id="JAAAID010001514">
    <property type="protein sequence ID" value="KAG0009730.1"/>
    <property type="molecule type" value="Genomic_DNA"/>
</dbReference>
<accession>A0A9P6MQV9</accession>
<name>A0A9P6MQV9_9FUNG</name>
<feature type="compositionally biased region" description="Acidic residues" evidence="1">
    <location>
        <begin position="125"/>
        <end position="138"/>
    </location>
</feature>
<dbReference type="SUPFAM" id="SSF52047">
    <property type="entry name" value="RNI-like"/>
    <property type="match status" value="1"/>
</dbReference>
<gene>
    <name evidence="2" type="ORF">BGZ80_002125</name>
</gene>
<organism evidence="2 3">
    <name type="scientific">Entomortierella chlamydospora</name>
    <dbReference type="NCBI Taxonomy" id="101097"/>
    <lineage>
        <taxon>Eukaryota</taxon>
        <taxon>Fungi</taxon>
        <taxon>Fungi incertae sedis</taxon>
        <taxon>Mucoromycota</taxon>
        <taxon>Mortierellomycotina</taxon>
        <taxon>Mortierellomycetes</taxon>
        <taxon>Mortierellales</taxon>
        <taxon>Mortierellaceae</taxon>
        <taxon>Entomortierella</taxon>
    </lineage>
</organism>
<evidence type="ECO:0000313" key="2">
    <source>
        <dbReference type="EMBL" id="KAG0009730.1"/>
    </source>
</evidence>
<protein>
    <submittedName>
        <fullName evidence="2">Uncharacterized protein</fullName>
    </submittedName>
</protein>
<keyword evidence="3" id="KW-1185">Reference proteome</keyword>
<dbReference type="AlphaFoldDB" id="A0A9P6MQV9"/>
<evidence type="ECO:0000256" key="1">
    <source>
        <dbReference type="SAM" id="MobiDB-lite"/>
    </source>
</evidence>
<feature type="non-terminal residue" evidence="2">
    <location>
        <position position="351"/>
    </location>
</feature>
<proteinExistence type="predicted"/>
<feature type="compositionally biased region" description="Polar residues" evidence="1">
    <location>
        <begin position="115"/>
        <end position="124"/>
    </location>
</feature>
<reference evidence="2" key="1">
    <citation type="journal article" date="2020" name="Fungal Divers.">
        <title>Resolving the Mortierellaceae phylogeny through synthesis of multi-gene phylogenetics and phylogenomics.</title>
        <authorList>
            <person name="Vandepol N."/>
            <person name="Liber J."/>
            <person name="Desiro A."/>
            <person name="Na H."/>
            <person name="Kennedy M."/>
            <person name="Barry K."/>
            <person name="Grigoriev I.V."/>
            <person name="Miller A.N."/>
            <person name="O'Donnell K."/>
            <person name="Stajich J.E."/>
            <person name="Bonito G."/>
        </authorList>
    </citation>
    <scope>NUCLEOTIDE SEQUENCE</scope>
    <source>
        <strain evidence="2">NRRL 2769</strain>
    </source>
</reference>
<evidence type="ECO:0000313" key="3">
    <source>
        <dbReference type="Proteomes" id="UP000703661"/>
    </source>
</evidence>
<feature type="region of interest" description="Disordered" evidence="1">
    <location>
        <begin position="115"/>
        <end position="140"/>
    </location>
</feature>
<comment type="caution">
    <text evidence="2">The sequence shown here is derived from an EMBL/GenBank/DDBJ whole genome shotgun (WGS) entry which is preliminary data.</text>
</comment>
<dbReference type="Proteomes" id="UP000703661">
    <property type="component" value="Unassembled WGS sequence"/>
</dbReference>